<dbReference type="InterPro" id="IPR008972">
    <property type="entry name" value="Cupredoxin"/>
</dbReference>
<proteinExistence type="inferred from homology"/>
<gene>
    <name evidence="7" type="ORF">H0E87_028140</name>
</gene>
<accession>A0A8T2WS89</accession>
<evidence type="ECO:0000256" key="1">
    <source>
        <dbReference type="ARBA" id="ARBA00022729"/>
    </source>
</evidence>
<dbReference type="Gene3D" id="2.60.40.420">
    <property type="entry name" value="Cupredoxins - blue copper proteins"/>
    <property type="match status" value="1"/>
</dbReference>
<keyword evidence="8" id="KW-1185">Reference proteome</keyword>
<dbReference type="EMBL" id="JACEGQ020000017">
    <property type="protein sequence ID" value="KAH8483620.1"/>
    <property type="molecule type" value="Genomic_DNA"/>
</dbReference>
<dbReference type="GO" id="GO:0009055">
    <property type="term" value="F:electron transfer activity"/>
    <property type="evidence" value="ECO:0007669"/>
    <property type="project" value="InterPro"/>
</dbReference>
<comment type="caution">
    <text evidence="7">The sequence shown here is derived from an EMBL/GenBank/DDBJ whole genome shotgun (WGS) entry which is preliminary data.</text>
</comment>
<organism evidence="7 8">
    <name type="scientific">Populus deltoides</name>
    <name type="common">Eastern poplar</name>
    <name type="synonym">Eastern cottonwood</name>
    <dbReference type="NCBI Taxonomy" id="3696"/>
    <lineage>
        <taxon>Eukaryota</taxon>
        <taxon>Viridiplantae</taxon>
        <taxon>Streptophyta</taxon>
        <taxon>Embryophyta</taxon>
        <taxon>Tracheophyta</taxon>
        <taxon>Spermatophyta</taxon>
        <taxon>Magnoliopsida</taxon>
        <taxon>eudicotyledons</taxon>
        <taxon>Gunneridae</taxon>
        <taxon>Pentapetalae</taxon>
        <taxon>rosids</taxon>
        <taxon>fabids</taxon>
        <taxon>Malpighiales</taxon>
        <taxon>Salicaceae</taxon>
        <taxon>Saliceae</taxon>
        <taxon>Populus</taxon>
    </lineage>
</organism>
<dbReference type="AlphaFoldDB" id="A0A8T2WS89"/>
<keyword evidence="2" id="KW-1015">Disulfide bond</keyword>
<evidence type="ECO:0000256" key="4">
    <source>
        <dbReference type="ARBA" id="ARBA00035011"/>
    </source>
</evidence>
<feature type="domain" description="Phytocyanin" evidence="6">
    <location>
        <begin position="34"/>
        <end position="134"/>
    </location>
</feature>
<dbReference type="Proteomes" id="UP000807159">
    <property type="component" value="Chromosome 17"/>
</dbReference>
<reference evidence="7" key="1">
    <citation type="journal article" date="2021" name="J. Hered.">
        <title>Genome Assembly of Salicaceae Populus deltoides (Eastern Cottonwood) I-69 Based on Nanopore Sequencing and Hi-C Technologies.</title>
        <authorList>
            <person name="Bai S."/>
            <person name="Wu H."/>
            <person name="Zhang J."/>
            <person name="Pan Z."/>
            <person name="Zhao W."/>
            <person name="Li Z."/>
            <person name="Tong C."/>
        </authorList>
    </citation>
    <scope>NUCLEOTIDE SEQUENCE</scope>
    <source>
        <tissue evidence="7">Leaf</tissue>
    </source>
</reference>
<comment type="similarity">
    <text evidence="4">Belongs to the early nodulin-like (ENODL) family.</text>
</comment>
<dbReference type="FunFam" id="2.60.40.420:FF:000018">
    <property type="entry name" value="Lamin-like protein"/>
    <property type="match status" value="1"/>
</dbReference>
<dbReference type="PROSITE" id="PS51485">
    <property type="entry name" value="PHYTOCYANIN"/>
    <property type="match status" value="1"/>
</dbReference>
<dbReference type="PANTHER" id="PTHR33021:SF516">
    <property type="entry name" value="PHYTOCYANIN DOMAIN-CONTAINING PROTEIN"/>
    <property type="match status" value="1"/>
</dbReference>
<dbReference type="InterPro" id="IPR039391">
    <property type="entry name" value="Phytocyanin-like"/>
</dbReference>
<dbReference type="PANTHER" id="PTHR33021">
    <property type="entry name" value="BLUE COPPER PROTEIN"/>
    <property type="match status" value="1"/>
</dbReference>
<dbReference type="SUPFAM" id="SSF49503">
    <property type="entry name" value="Cupredoxins"/>
    <property type="match status" value="1"/>
</dbReference>
<dbReference type="GO" id="GO:0005886">
    <property type="term" value="C:plasma membrane"/>
    <property type="evidence" value="ECO:0007669"/>
    <property type="project" value="TreeGrafter"/>
</dbReference>
<evidence type="ECO:0000256" key="3">
    <source>
        <dbReference type="ARBA" id="ARBA00023180"/>
    </source>
</evidence>
<evidence type="ECO:0000313" key="7">
    <source>
        <dbReference type="EMBL" id="KAH8483620.1"/>
    </source>
</evidence>
<dbReference type="InterPro" id="IPR003245">
    <property type="entry name" value="Phytocyanin_dom"/>
</dbReference>
<comment type="function">
    <text evidence="5">May act as a carbohydrate transporter.</text>
</comment>
<evidence type="ECO:0000256" key="2">
    <source>
        <dbReference type="ARBA" id="ARBA00023157"/>
    </source>
</evidence>
<keyword evidence="1" id="KW-0732">Signal</keyword>
<dbReference type="Pfam" id="PF02298">
    <property type="entry name" value="Cu_bind_like"/>
    <property type="match status" value="1"/>
</dbReference>
<evidence type="ECO:0000259" key="6">
    <source>
        <dbReference type="PROSITE" id="PS51485"/>
    </source>
</evidence>
<sequence>MENSGRTTIGKTVLSMAITAVTVMMIVECAAAEQLHKVGSRGWIPNYNYTDWLNQSHEHFYVGDWLLFVFDKHSYNVLEVNETNYENCNDQGFIKNITRGGRDVVQLTEARPYYFLSSGGYCWNGMKVAINVEDFAPTPAPASSTENGSPSNIVSRQMIILIAFCAALAWLEEYQNEVKLRYEKSDVRSASLGPGADFLGSQECKSGPWSRFSWKLNYPRPRLCIEMQYSEELIFEAKQKVLSNVVDTLSDILEIDSEDKVQLSVSADSDLGTIYSITVPVRRLKPEYHDEEDLEALTNIQYKGA</sequence>
<protein>
    <recommendedName>
        <fullName evidence="6">Phytocyanin domain-containing protein</fullName>
    </recommendedName>
</protein>
<name>A0A8T2WS89_POPDE</name>
<evidence type="ECO:0000313" key="8">
    <source>
        <dbReference type="Proteomes" id="UP000807159"/>
    </source>
</evidence>
<keyword evidence="3" id="KW-0325">Glycoprotein</keyword>
<evidence type="ECO:0000256" key="5">
    <source>
        <dbReference type="ARBA" id="ARBA00037626"/>
    </source>
</evidence>